<organism evidence="1">
    <name type="scientific">marine sediment metagenome</name>
    <dbReference type="NCBI Taxonomy" id="412755"/>
    <lineage>
        <taxon>unclassified sequences</taxon>
        <taxon>metagenomes</taxon>
        <taxon>ecological metagenomes</taxon>
    </lineage>
</organism>
<dbReference type="AlphaFoldDB" id="A0A0F8Y7I8"/>
<evidence type="ECO:0000313" key="1">
    <source>
        <dbReference type="EMBL" id="KKK50119.1"/>
    </source>
</evidence>
<name>A0A0F8Y7I8_9ZZZZ</name>
<proteinExistence type="predicted"/>
<feature type="non-terminal residue" evidence="1">
    <location>
        <position position="78"/>
    </location>
</feature>
<sequence length="78" mass="9495">MKFLSRSPKFCAICQKELKHRHKPKKEWNIEGLLCGDCHMDKMRQYFEGTMTQNCVECKSKKKITDLWEPRWQWEMEG</sequence>
<protein>
    <submittedName>
        <fullName evidence="1">Uncharacterized protein</fullName>
    </submittedName>
</protein>
<gene>
    <name evidence="1" type="ORF">LCGC14_3128230</name>
</gene>
<dbReference type="EMBL" id="LAZR01068184">
    <property type="protein sequence ID" value="KKK50119.1"/>
    <property type="molecule type" value="Genomic_DNA"/>
</dbReference>
<accession>A0A0F8Y7I8</accession>
<comment type="caution">
    <text evidence="1">The sequence shown here is derived from an EMBL/GenBank/DDBJ whole genome shotgun (WGS) entry which is preliminary data.</text>
</comment>
<reference evidence="1" key="1">
    <citation type="journal article" date="2015" name="Nature">
        <title>Complex archaea that bridge the gap between prokaryotes and eukaryotes.</title>
        <authorList>
            <person name="Spang A."/>
            <person name="Saw J.H."/>
            <person name="Jorgensen S.L."/>
            <person name="Zaremba-Niedzwiedzka K."/>
            <person name="Martijn J."/>
            <person name="Lind A.E."/>
            <person name="van Eijk R."/>
            <person name="Schleper C."/>
            <person name="Guy L."/>
            <person name="Ettema T.J."/>
        </authorList>
    </citation>
    <scope>NUCLEOTIDE SEQUENCE</scope>
</reference>